<protein>
    <submittedName>
        <fullName evidence="1">Uncharacterized protein</fullName>
    </submittedName>
</protein>
<dbReference type="Proteomes" id="UP000831701">
    <property type="component" value="Chromosome 5"/>
</dbReference>
<dbReference type="EMBL" id="CM041535">
    <property type="protein sequence ID" value="KAI3372097.1"/>
    <property type="molecule type" value="Genomic_DNA"/>
</dbReference>
<organism evidence="1 2">
    <name type="scientific">Scortum barcoo</name>
    <name type="common">barcoo grunter</name>
    <dbReference type="NCBI Taxonomy" id="214431"/>
    <lineage>
        <taxon>Eukaryota</taxon>
        <taxon>Metazoa</taxon>
        <taxon>Chordata</taxon>
        <taxon>Craniata</taxon>
        <taxon>Vertebrata</taxon>
        <taxon>Euteleostomi</taxon>
        <taxon>Actinopterygii</taxon>
        <taxon>Neopterygii</taxon>
        <taxon>Teleostei</taxon>
        <taxon>Neoteleostei</taxon>
        <taxon>Acanthomorphata</taxon>
        <taxon>Eupercaria</taxon>
        <taxon>Centrarchiformes</taxon>
        <taxon>Terapontoidei</taxon>
        <taxon>Terapontidae</taxon>
        <taxon>Scortum</taxon>
    </lineage>
</organism>
<keyword evidence="2" id="KW-1185">Reference proteome</keyword>
<sequence length="991" mass="110841">MACPTGTQRSQGQSAERAEELFALLGRALRRAAAVRSGAERVSGAEQGSPVTVGEAARSSDPSQIRYSAGGGRKEGGSRSLVSGNDLTQQTASCGCEQREERREEERKGEEERHRLHLAGRTLSASPPAAFPLIPMASSCVLRDCEAKKRSPLISQGSRGFIGAERPLGLTEAVIMALDVKSRSKRYEKLDFLGEGQFATVYKARDKTTDTIVAIKKIKVGHRTEAKDGINRTALREIKLLQELHHPNIIGVTKRCYIRLLDAFGHKSNISLVFDFMETDLEVIIKDTSLVLTPANIKAYILMTLQGLEYMHQHWVLHRDLKPNNLLLDGNGVLKLADFGLAKSFGSPNRVYTHQVVTRWYRSPELLFGARMYGVGVDMWAVGCILAELLLRIPFLAGDSDLDQLTKIFEALGTPTEETWPGMSSLPDYVSFKIFPGTPLEHIFSAAGDDLLELLQGFFTFNPTARTTATQALKMRYFSNRPGPTPGPQLPRPNCSVEALREKETIGHKRKIEGLETKHRARLYEPVLLYEGLSEEKQEASLACCCGSAACSCCCNCCPKIKQSTGTRFMYALYFLLVTILCVVMMSPTVEQELRDHIPFYNELCEKLNAGENCKTLVGYSAVYKVCFGMACFFLLFSIFTIRVNNSTGWRAAVHNGFWLLKFIVLVACCAGGFFLPDEQTFLEVWRYVGAVGGFIFLLIQLMLLVEFAHRWNTNWSSGVKYNRLWYAALALVTLVLFSWSVGAVVFMGVYYTHPEACLLNKIFLGINGSLCLIVSMLAISPFIQKLQPTSGLLQPGVISVYVMYLTFSAFSSKPKETVVIDGMNKTVCVFPFNSGSESDKKLVTAFGTVILFCCVLYSCLTSTTRRSSAALRVCRNSEPETERARCCFCFGDDTDDYDEEKTGSGQNVVYDEREGTIYSYAYFHFVFFLGSLYVMMTVTNWFHYDNHKIEKLLEGSWSVFWIKMASCWVCLILYMWTLFAPMVCPKRFEA</sequence>
<name>A0ACB8WXR1_9TELE</name>
<reference evidence="1" key="1">
    <citation type="submission" date="2022-04" db="EMBL/GenBank/DDBJ databases">
        <title>Jade perch genome.</title>
        <authorList>
            <person name="Chao B."/>
        </authorList>
    </citation>
    <scope>NUCLEOTIDE SEQUENCE</scope>
    <source>
        <strain evidence="1">CB-2022</strain>
    </source>
</reference>
<gene>
    <name evidence="1" type="ORF">L3Q82_006953</name>
</gene>
<comment type="caution">
    <text evidence="1">The sequence shown here is derived from an EMBL/GenBank/DDBJ whole genome shotgun (WGS) entry which is preliminary data.</text>
</comment>
<evidence type="ECO:0000313" key="2">
    <source>
        <dbReference type="Proteomes" id="UP000831701"/>
    </source>
</evidence>
<accession>A0ACB8WXR1</accession>
<evidence type="ECO:0000313" key="1">
    <source>
        <dbReference type="EMBL" id="KAI3372097.1"/>
    </source>
</evidence>
<proteinExistence type="predicted"/>